<feature type="modified residue" description="4-aspartylphosphate" evidence="17">
    <location>
        <position position="1243"/>
    </location>
</feature>
<evidence type="ECO:0000259" key="24">
    <source>
        <dbReference type="PROSITE" id="PS50839"/>
    </source>
</evidence>
<dbReference type="PROSITE" id="PS50113">
    <property type="entry name" value="PAC"/>
    <property type="match status" value="2"/>
</dbReference>
<dbReference type="SUPFAM" id="SSF52172">
    <property type="entry name" value="CheY-like"/>
    <property type="match status" value="1"/>
</dbReference>
<dbReference type="Pfam" id="PF00512">
    <property type="entry name" value="HisKA"/>
    <property type="match status" value="1"/>
</dbReference>
<keyword evidence="8" id="KW-0547">Nucleotide-binding</keyword>
<feature type="domain" description="Response regulatory" evidence="21">
    <location>
        <begin position="1190"/>
        <end position="1313"/>
    </location>
</feature>
<evidence type="ECO:0000256" key="3">
    <source>
        <dbReference type="ARBA" id="ARBA00012438"/>
    </source>
</evidence>
<dbReference type="Gene3D" id="3.30.450.20">
    <property type="entry name" value="PAS domain"/>
    <property type="match status" value="4"/>
</dbReference>
<dbReference type="InterPro" id="IPR001610">
    <property type="entry name" value="PAC"/>
</dbReference>
<keyword evidence="18" id="KW-0175">Coiled coil</keyword>
<dbReference type="InterPro" id="IPR036097">
    <property type="entry name" value="HisK_dim/P_sf"/>
</dbReference>
<dbReference type="GO" id="GO:0005524">
    <property type="term" value="F:ATP binding"/>
    <property type="evidence" value="ECO:0007669"/>
    <property type="project" value="UniProtKB-KW"/>
</dbReference>
<dbReference type="FunFam" id="1.10.287.130:FF:000002">
    <property type="entry name" value="Two-component osmosensing histidine kinase"/>
    <property type="match status" value="1"/>
</dbReference>
<dbReference type="PROSITE" id="PS50109">
    <property type="entry name" value="HIS_KIN"/>
    <property type="match status" value="1"/>
</dbReference>
<keyword evidence="9" id="KW-0418">Kinase</keyword>
<dbReference type="Gene3D" id="3.30.565.10">
    <property type="entry name" value="Histidine kinase-like ATPase, C-terminal domain"/>
    <property type="match status" value="1"/>
</dbReference>
<dbReference type="CDD" id="cd18773">
    <property type="entry name" value="PDC1_HK_sensor"/>
    <property type="match status" value="1"/>
</dbReference>
<evidence type="ECO:0000256" key="16">
    <source>
        <dbReference type="PROSITE-ProRule" id="PRU00110"/>
    </source>
</evidence>
<comment type="subunit">
    <text evidence="14">At low DSF concentrations, interacts with RpfF.</text>
</comment>
<evidence type="ECO:0000256" key="9">
    <source>
        <dbReference type="ARBA" id="ARBA00022777"/>
    </source>
</evidence>
<dbReference type="FunFam" id="3.30.565.10:FF:000010">
    <property type="entry name" value="Sensor histidine kinase RcsC"/>
    <property type="match status" value="1"/>
</dbReference>
<sequence>MRDSSIPTGTTSRRLSISRTYYLIISLVVGVTALASGYYIDRLNYENHLHQVRAQTQDDLALLRARLEGNISASVQTVQGLVAAIQVNPEMSQDVFSHYAEHLFGSNSLLRNIGGAPGLTLSLIYPYEDNKAALGLRYLDHPQQKLAVQKAIASGKMIIDGPLELLQGGQGLIGRIPVYDDKDQFWGIVSAVIDLNALYRHSNLDQQQGIDISIRREESTAAFWGSDTIAQNDPVTAYVDLPGDRWHLAAIPTGGWPEQAPNSTALRLAIFLVACLILAPLLWVIYLHELRRGAEQRLHTLFNFSPLALSLHDYQSGELLDANPALLQYCGYTHDDLRQLTVYDLITESDADKLQQLRTRLRDKGKFGPAQLQYRRSDGQVLTVQLSSVLVTDQQGNQLVWSIAEDISEQLEQARKLEEQRRQLELVIDSTEVGIWDWDIPSGKVAFNERWANIIGYKLKELEPISIQTWHKNVHPDDLLTSTKNLKLHWNGHKRKYTCECRMRHKDGHWVWVNDTGEVVEWSDDGSPKRMVGTHLDITEHKEALHAIELSQRELNQYFENANSFLCIANTEGMFERVNRHFTKALGYSEKEFLLTPIVDFLHPDDIQPTTDALQNLISGKVINSFKNRYRHRNGHYISLLWSSNADSETGKLYASAIDITEQEKYAKKIERQSEMLGAMSELGKIGAWEVDLIKGTVYWSEMTKKIHEVPEEYQPNMETSIEFYKAGENRERIKQLVEVAIQQGTQFQDELILVTANNREKWISTTGKAVIENGQCVRMFGSFQDIHERKLAEFALQSAKVEAESAARSKSEFLAMMSHEIRTPMNGVLGMLNLLRNSNLDEPDLHKIHIATTSAESLLSIINDILDFSKVEAGKLELEQTDFELNQFLDGFCHTMAMRAQNKGLELVIDKADLTHTSAKGDCGRLQQILTNLVGNAIKFTHQGSIYIQCQSYMNNGHLHFSTRIHDTGIGIPEDKIQQLFDPFSQLDASTTRRFGGSGLGLAICRQLTHLMHGDITARSVEGKGSTFEFTVRLGLASKALFRAPDLSVSPPKVLIHTPSALLADSLKRQFQTWGVSVCLSNDSEDLPQVPEGGFDLGLIDSKCSDRVLAQLIEWREKKSISLLTSMIGLSEAFKRHHFDRYLYKPVSTASLMQLVGDICPHRGFLDAEPLTKDPQNSKPADDWPENTRILLVEDNSINQQVAKLMLEELNLSADCAGNGQEALVALRQSPAQHPYTLILMDCQMPEMDGFEATEAIRRGDAGERYRSTPIVALTANAMQGDRELCLQKGMNDYLSKPIQAQSLNSTLQHWLQHQSQQQSPPTLPEKNAGVAIWDQGDALKSVFNKKDFLQNLLSQFIHTAPDKLRTFEGALNEDDTDAINRLAHSLKGSAGQLKAHRLQDICQRIEFAAQEQDVKLINSLKSEFTSTLERTLDAFQEFIEPDPE</sequence>
<dbReference type="SUPFAM" id="SSF55874">
    <property type="entry name" value="ATPase domain of HSP90 chaperone/DNA topoisomerase II/histidine kinase"/>
    <property type="match status" value="1"/>
</dbReference>
<feature type="coiled-coil region" evidence="18">
    <location>
        <begin position="407"/>
        <end position="434"/>
    </location>
</feature>
<evidence type="ECO:0000256" key="7">
    <source>
        <dbReference type="ARBA" id="ARBA00022692"/>
    </source>
</evidence>
<dbReference type="InterPro" id="IPR036641">
    <property type="entry name" value="HPT_dom_sf"/>
</dbReference>
<dbReference type="InterPro" id="IPR036890">
    <property type="entry name" value="HATPase_C_sf"/>
</dbReference>
<evidence type="ECO:0000259" key="23">
    <source>
        <dbReference type="PROSITE" id="PS50113"/>
    </source>
</evidence>
<evidence type="ECO:0000259" key="25">
    <source>
        <dbReference type="PROSITE" id="PS50894"/>
    </source>
</evidence>
<dbReference type="SMART" id="SM01079">
    <property type="entry name" value="CHASE"/>
    <property type="match status" value="1"/>
</dbReference>
<dbReference type="Gene3D" id="1.20.120.160">
    <property type="entry name" value="HPT domain"/>
    <property type="match status" value="1"/>
</dbReference>
<dbReference type="InterPro" id="IPR005467">
    <property type="entry name" value="His_kinase_dom"/>
</dbReference>
<evidence type="ECO:0000256" key="10">
    <source>
        <dbReference type="ARBA" id="ARBA00022840"/>
    </source>
</evidence>
<feature type="domain" description="CHASE" evidence="24">
    <location>
        <begin position="121"/>
        <end position="206"/>
    </location>
</feature>
<evidence type="ECO:0000256" key="12">
    <source>
        <dbReference type="ARBA" id="ARBA00023012"/>
    </source>
</evidence>
<evidence type="ECO:0000256" key="5">
    <source>
        <dbReference type="ARBA" id="ARBA00022553"/>
    </source>
</evidence>
<dbReference type="SMART" id="SM00387">
    <property type="entry name" value="HATPase_c"/>
    <property type="match status" value="1"/>
</dbReference>
<dbReference type="PRINTS" id="PR00344">
    <property type="entry name" value="BCTRLSENSOR"/>
</dbReference>
<dbReference type="PROSITE" id="PS50110">
    <property type="entry name" value="RESPONSE_REGULATORY"/>
    <property type="match status" value="1"/>
</dbReference>
<comment type="catalytic activity">
    <reaction evidence="1">
        <text>ATP + protein L-histidine = ADP + protein N-phospho-L-histidine.</text>
        <dbReference type="EC" id="2.7.13.3"/>
    </reaction>
</comment>
<feature type="domain" description="PAC" evidence="23">
    <location>
        <begin position="497"/>
        <end position="550"/>
    </location>
</feature>
<evidence type="ECO:0000259" key="20">
    <source>
        <dbReference type="PROSITE" id="PS50109"/>
    </source>
</evidence>
<evidence type="ECO:0000256" key="11">
    <source>
        <dbReference type="ARBA" id="ARBA00022989"/>
    </source>
</evidence>
<dbReference type="InterPro" id="IPR042240">
    <property type="entry name" value="CHASE_sf"/>
</dbReference>
<dbReference type="SMART" id="SM00448">
    <property type="entry name" value="REC"/>
    <property type="match status" value="1"/>
</dbReference>
<dbReference type="CDD" id="cd16922">
    <property type="entry name" value="HATPase_EvgS-ArcB-TorS-like"/>
    <property type="match status" value="1"/>
</dbReference>
<dbReference type="SUPFAM" id="SSF47226">
    <property type="entry name" value="Histidine-containing phosphotransfer domain, HPT domain"/>
    <property type="match status" value="1"/>
</dbReference>
<evidence type="ECO:0000256" key="15">
    <source>
        <dbReference type="ARBA" id="ARBA00068150"/>
    </source>
</evidence>
<evidence type="ECO:0000259" key="22">
    <source>
        <dbReference type="PROSITE" id="PS50112"/>
    </source>
</evidence>
<protein>
    <recommendedName>
        <fullName evidence="15">Sensory/regulatory protein RpfC</fullName>
        <ecNumber evidence="3">2.7.13.3</ecNumber>
    </recommendedName>
</protein>
<dbReference type="InterPro" id="IPR000014">
    <property type="entry name" value="PAS"/>
</dbReference>
<dbReference type="CDD" id="cd17546">
    <property type="entry name" value="REC_hyHK_CKI1_RcsC-like"/>
    <property type="match status" value="1"/>
</dbReference>
<dbReference type="InterPro" id="IPR003661">
    <property type="entry name" value="HisK_dim/P_dom"/>
</dbReference>
<keyword evidence="27" id="KW-1185">Reference proteome</keyword>
<feature type="modified residue" description="Phosphohistidine" evidence="16">
    <location>
        <position position="1386"/>
    </location>
</feature>
<dbReference type="Pfam" id="PF01627">
    <property type="entry name" value="Hpt"/>
    <property type="match status" value="1"/>
</dbReference>
<organism evidence="26 27">
    <name type="scientific">Gilvimarinus xylanilyticus</name>
    <dbReference type="NCBI Taxonomy" id="2944139"/>
    <lineage>
        <taxon>Bacteria</taxon>
        <taxon>Pseudomonadati</taxon>
        <taxon>Pseudomonadota</taxon>
        <taxon>Gammaproteobacteria</taxon>
        <taxon>Cellvibrionales</taxon>
        <taxon>Cellvibrionaceae</taxon>
        <taxon>Gilvimarinus</taxon>
    </lineage>
</organism>
<keyword evidence="5 17" id="KW-0597">Phosphoprotein</keyword>
<dbReference type="Pfam" id="PF13426">
    <property type="entry name" value="PAS_9"/>
    <property type="match status" value="1"/>
</dbReference>
<feature type="domain" description="PAS" evidence="22">
    <location>
        <begin position="551"/>
        <end position="621"/>
    </location>
</feature>
<evidence type="ECO:0000259" key="21">
    <source>
        <dbReference type="PROSITE" id="PS50110"/>
    </source>
</evidence>
<dbReference type="Pfam" id="PF03924">
    <property type="entry name" value="CHASE"/>
    <property type="match status" value="1"/>
</dbReference>
<evidence type="ECO:0000256" key="13">
    <source>
        <dbReference type="ARBA" id="ARBA00023136"/>
    </source>
</evidence>
<evidence type="ECO:0000256" key="19">
    <source>
        <dbReference type="SAM" id="Phobius"/>
    </source>
</evidence>
<dbReference type="Proteomes" id="UP001139319">
    <property type="component" value="Unassembled WGS sequence"/>
</dbReference>
<dbReference type="Gene3D" id="1.10.287.130">
    <property type="match status" value="1"/>
</dbReference>
<dbReference type="CDD" id="cd00082">
    <property type="entry name" value="HisKA"/>
    <property type="match status" value="1"/>
</dbReference>
<name>A0A9X2HVT0_9GAMM</name>
<dbReference type="Pfam" id="PF08447">
    <property type="entry name" value="PAS_3"/>
    <property type="match status" value="2"/>
</dbReference>
<feature type="domain" description="Histidine kinase" evidence="20">
    <location>
        <begin position="817"/>
        <end position="1037"/>
    </location>
</feature>
<dbReference type="InterPro" id="IPR035965">
    <property type="entry name" value="PAS-like_dom_sf"/>
</dbReference>
<evidence type="ECO:0000256" key="1">
    <source>
        <dbReference type="ARBA" id="ARBA00000085"/>
    </source>
</evidence>
<dbReference type="CDD" id="cd00088">
    <property type="entry name" value="HPT"/>
    <property type="match status" value="1"/>
</dbReference>
<evidence type="ECO:0000313" key="26">
    <source>
        <dbReference type="EMBL" id="MCP8899328.1"/>
    </source>
</evidence>
<proteinExistence type="predicted"/>
<dbReference type="PANTHER" id="PTHR45339:SF1">
    <property type="entry name" value="HYBRID SIGNAL TRANSDUCTION HISTIDINE KINASE J"/>
    <property type="match status" value="1"/>
</dbReference>
<accession>A0A9X2HVT0</accession>
<dbReference type="SUPFAM" id="SSF55785">
    <property type="entry name" value="PYP-like sensor domain (PAS domain)"/>
    <property type="match status" value="4"/>
</dbReference>
<dbReference type="SMART" id="SM00073">
    <property type="entry name" value="HPT"/>
    <property type="match status" value="1"/>
</dbReference>
<feature type="domain" description="PAC" evidence="23">
    <location>
        <begin position="368"/>
        <end position="419"/>
    </location>
</feature>
<feature type="transmembrane region" description="Helical" evidence="19">
    <location>
        <begin position="21"/>
        <end position="40"/>
    </location>
</feature>
<keyword evidence="12" id="KW-0902">Two-component regulatory system</keyword>
<keyword evidence="13 19" id="KW-0472">Membrane</keyword>
<dbReference type="SMART" id="SM00091">
    <property type="entry name" value="PAS"/>
    <property type="match status" value="3"/>
</dbReference>
<dbReference type="InterPro" id="IPR008207">
    <property type="entry name" value="Sig_transdc_His_kin_Hpt_dom"/>
</dbReference>
<dbReference type="SMART" id="SM00388">
    <property type="entry name" value="HisKA"/>
    <property type="match status" value="1"/>
</dbReference>
<evidence type="ECO:0000256" key="6">
    <source>
        <dbReference type="ARBA" id="ARBA00022679"/>
    </source>
</evidence>
<reference evidence="26" key="2">
    <citation type="submission" date="2023-01" db="EMBL/GenBank/DDBJ databases">
        <title>Gilvimarinus xylanilyticus HB14 isolated from Caulerpa lentillifera aquaculture base in Hainan, China.</title>
        <authorList>
            <person name="Zhang Y.-J."/>
        </authorList>
    </citation>
    <scope>NUCLEOTIDE SEQUENCE</scope>
    <source>
        <strain evidence="26">HB14</strain>
    </source>
</reference>
<dbReference type="GO" id="GO:0005886">
    <property type="term" value="C:plasma membrane"/>
    <property type="evidence" value="ECO:0007669"/>
    <property type="project" value="UniProtKB-SubCell"/>
</dbReference>
<dbReference type="EMBL" id="JAMFTH010000001">
    <property type="protein sequence ID" value="MCP8899328.1"/>
    <property type="molecule type" value="Genomic_DNA"/>
</dbReference>
<evidence type="ECO:0000313" key="27">
    <source>
        <dbReference type="Proteomes" id="UP001139319"/>
    </source>
</evidence>
<dbReference type="InterPro" id="IPR011006">
    <property type="entry name" value="CheY-like_superfamily"/>
</dbReference>
<feature type="transmembrane region" description="Helical" evidence="19">
    <location>
        <begin position="268"/>
        <end position="287"/>
    </location>
</feature>
<keyword evidence="11 19" id="KW-1133">Transmembrane helix</keyword>
<dbReference type="RefSeq" id="WP_253967580.1">
    <property type="nucleotide sequence ID" value="NZ_JAMFTH010000001.1"/>
</dbReference>
<dbReference type="Pfam" id="PF00072">
    <property type="entry name" value="Response_reg"/>
    <property type="match status" value="1"/>
</dbReference>
<dbReference type="SUPFAM" id="SSF47384">
    <property type="entry name" value="Homodimeric domain of signal transducing histidine kinase"/>
    <property type="match status" value="1"/>
</dbReference>
<evidence type="ECO:0000256" key="14">
    <source>
        <dbReference type="ARBA" id="ARBA00064003"/>
    </source>
</evidence>
<dbReference type="CDD" id="cd00130">
    <property type="entry name" value="PAS"/>
    <property type="match status" value="3"/>
</dbReference>
<dbReference type="SMART" id="SM00086">
    <property type="entry name" value="PAC"/>
    <property type="match status" value="4"/>
</dbReference>
<evidence type="ECO:0000256" key="8">
    <source>
        <dbReference type="ARBA" id="ARBA00022741"/>
    </source>
</evidence>
<comment type="subcellular location">
    <subcellularLocation>
        <location evidence="2">Cell membrane</location>
        <topology evidence="2">Multi-pass membrane protein</topology>
    </subcellularLocation>
</comment>
<dbReference type="PROSITE" id="PS50894">
    <property type="entry name" value="HPT"/>
    <property type="match status" value="1"/>
</dbReference>
<reference evidence="26" key="1">
    <citation type="submission" date="2022-05" db="EMBL/GenBank/DDBJ databases">
        <authorList>
            <person name="Sun H.-N."/>
        </authorList>
    </citation>
    <scope>NUCLEOTIDE SEQUENCE</scope>
    <source>
        <strain evidence="26">HB14</strain>
    </source>
</reference>
<dbReference type="Gene3D" id="3.40.50.2300">
    <property type="match status" value="1"/>
</dbReference>
<keyword evidence="7 19" id="KW-0812">Transmembrane</keyword>
<gene>
    <name evidence="26" type="ORF">M6D89_08480</name>
</gene>
<keyword evidence="6" id="KW-0808">Transferase</keyword>
<dbReference type="InterPro" id="IPR001789">
    <property type="entry name" value="Sig_transdc_resp-reg_receiver"/>
</dbReference>
<dbReference type="Pfam" id="PF02518">
    <property type="entry name" value="HATPase_c"/>
    <property type="match status" value="1"/>
</dbReference>
<evidence type="ECO:0000256" key="18">
    <source>
        <dbReference type="SAM" id="Coils"/>
    </source>
</evidence>
<dbReference type="EC" id="2.7.13.3" evidence="3"/>
<feature type="domain" description="PAS" evidence="22">
    <location>
        <begin position="294"/>
        <end position="365"/>
    </location>
</feature>
<dbReference type="InterPro" id="IPR004358">
    <property type="entry name" value="Sig_transdc_His_kin-like_C"/>
</dbReference>
<dbReference type="Gene3D" id="3.30.450.350">
    <property type="entry name" value="CHASE domain"/>
    <property type="match status" value="1"/>
</dbReference>
<dbReference type="GO" id="GO:0000155">
    <property type="term" value="F:phosphorelay sensor kinase activity"/>
    <property type="evidence" value="ECO:0007669"/>
    <property type="project" value="InterPro"/>
</dbReference>
<dbReference type="InterPro" id="IPR013655">
    <property type="entry name" value="PAS_fold_3"/>
</dbReference>
<keyword evidence="10" id="KW-0067">ATP-binding</keyword>
<dbReference type="InterPro" id="IPR003594">
    <property type="entry name" value="HATPase_dom"/>
</dbReference>
<dbReference type="PROSITE" id="PS50112">
    <property type="entry name" value="PAS"/>
    <property type="match status" value="2"/>
</dbReference>
<evidence type="ECO:0000256" key="4">
    <source>
        <dbReference type="ARBA" id="ARBA00022475"/>
    </source>
</evidence>
<keyword evidence="4" id="KW-1003">Cell membrane</keyword>
<dbReference type="PROSITE" id="PS50839">
    <property type="entry name" value="CHASE"/>
    <property type="match status" value="1"/>
</dbReference>
<dbReference type="NCBIfam" id="TIGR00229">
    <property type="entry name" value="sensory_box"/>
    <property type="match status" value="3"/>
</dbReference>
<feature type="domain" description="HPt" evidence="25">
    <location>
        <begin position="1347"/>
        <end position="1444"/>
    </location>
</feature>
<evidence type="ECO:0000256" key="17">
    <source>
        <dbReference type="PROSITE-ProRule" id="PRU00169"/>
    </source>
</evidence>
<dbReference type="InterPro" id="IPR006189">
    <property type="entry name" value="CHASE_dom"/>
</dbReference>
<comment type="caution">
    <text evidence="26">The sequence shown here is derived from an EMBL/GenBank/DDBJ whole genome shotgun (WGS) entry which is preliminary data.</text>
</comment>
<dbReference type="InterPro" id="IPR000700">
    <property type="entry name" value="PAS-assoc_C"/>
</dbReference>
<dbReference type="PANTHER" id="PTHR45339">
    <property type="entry name" value="HYBRID SIGNAL TRANSDUCTION HISTIDINE KINASE J"/>
    <property type="match status" value="1"/>
</dbReference>
<evidence type="ECO:0000256" key="2">
    <source>
        <dbReference type="ARBA" id="ARBA00004651"/>
    </source>
</evidence>